<reference evidence="6" key="1">
    <citation type="submission" date="2022-07" db="EMBL/GenBank/DDBJ databases">
        <title>Phylogenomic reconstructions and comparative analyses of Kickxellomycotina fungi.</title>
        <authorList>
            <person name="Reynolds N.K."/>
            <person name="Stajich J.E."/>
            <person name="Barry K."/>
            <person name="Grigoriev I.V."/>
            <person name="Crous P."/>
            <person name="Smith M.E."/>
        </authorList>
    </citation>
    <scope>NUCLEOTIDE SEQUENCE</scope>
    <source>
        <strain evidence="6">RSA 861</strain>
    </source>
</reference>
<evidence type="ECO:0000256" key="1">
    <source>
        <dbReference type="ARBA" id="ARBA00008760"/>
    </source>
</evidence>
<dbReference type="Gene3D" id="2.30.170.40">
    <property type="entry name" value="Ribosomal protein L28/L24"/>
    <property type="match status" value="1"/>
</dbReference>
<evidence type="ECO:0000256" key="5">
    <source>
        <dbReference type="SAM" id="MobiDB-lite"/>
    </source>
</evidence>
<dbReference type="Proteomes" id="UP001150569">
    <property type="component" value="Unassembled WGS sequence"/>
</dbReference>
<proteinExistence type="inferred from homology"/>
<dbReference type="Pfam" id="PF00830">
    <property type="entry name" value="Ribosomal_L28"/>
    <property type="match status" value="1"/>
</dbReference>
<evidence type="ECO:0000256" key="4">
    <source>
        <dbReference type="ARBA" id="ARBA00035269"/>
    </source>
</evidence>
<keyword evidence="3" id="KW-0687">Ribonucleoprotein</keyword>
<comment type="caution">
    <text evidence="6">The sequence shown here is derived from an EMBL/GenBank/DDBJ whole genome shotgun (WGS) entry which is preliminary data.</text>
</comment>
<comment type="similarity">
    <text evidence="1">Belongs to the bacterial ribosomal protein bL28 family.</text>
</comment>
<feature type="region of interest" description="Disordered" evidence="5">
    <location>
        <begin position="136"/>
        <end position="180"/>
    </location>
</feature>
<dbReference type="FunFam" id="2.30.170.40:FF:000003">
    <property type="entry name" value="54S ribosomal protein L24"/>
    <property type="match status" value="1"/>
</dbReference>
<dbReference type="PANTHER" id="PTHR13528:SF2">
    <property type="entry name" value="LARGE RIBOSOMAL SUBUNIT PROTEIN BL28M"/>
    <property type="match status" value="1"/>
</dbReference>
<dbReference type="SUPFAM" id="SSF143800">
    <property type="entry name" value="L28p-like"/>
    <property type="match status" value="1"/>
</dbReference>
<dbReference type="InterPro" id="IPR026569">
    <property type="entry name" value="Ribosomal_bL28"/>
</dbReference>
<dbReference type="InterPro" id="IPR034704">
    <property type="entry name" value="Ribosomal_bL28/bL31-like_sf"/>
</dbReference>
<feature type="compositionally biased region" description="Basic and acidic residues" evidence="5">
    <location>
        <begin position="169"/>
        <end position="180"/>
    </location>
</feature>
<dbReference type="InterPro" id="IPR037147">
    <property type="entry name" value="Ribosomal_bL28_sf"/>
</dbReference>
<protein>
    <recommendedName>
        <fullName evidence="4">Large ribosomal subunit protein bL28m</fullName>
    </recommendedName>
</protein>
<evidence type="ECO:0000256" key="2">
    <source>
        <dbReference type="ARBA" id="ARBA00022980"/>
    </source>
</evidence>
<evidence type="ECO:0000313" key="6">
    <source>
        <dbReference type="EMBL" id="KAJ1913526.1"/>
    </source>
</evidence>
<dbReference type="OrthoDB" id="361870at2759"/>
<dbReference type="PANTHER" id="PTHR13528">
    <property type="entry name" value="39S RIBOSOMAL PROTEIN L28, MITOCHONDRIAL"/>
    <property type="match status" value="1"/>
</dbReference>
<keyword evidence="2" id="KW-0689">Ribosomal protein</keyword>
<dbReference type="AlphaFoldDB" id="A0A9W7ZVP2"/>
<gene>
    <name evidence="6" type="ORF">IWQ60_009170</name>
</gene>
<keyword evidence="7" id="KW-1185">Reference proteome</keyword>
<dbReference type="GO" id="GO:0005762">
    <property type="term" value="C:mitochondrial large ribosomal subunit"/>
    <property type="evidence" value="ECO:0007669"/>
    <property type="project" value="TreeGrafter"/>
</dbReference>
<organism evidence="6 7">
    <name type="scientific">Tieghemiomyces parasiticus</name>
    <dbReference type="NCBI Taxonomy" id="78921"/>
    <lineage>
        <taxon>Eukaryota</taxon>
        <taxon>Fungi</taxon>
        <taxon>Fungi incertae sedis</taxon>
        <taxon>Zoopagomycota</taxon>
        <taxon>Kickxellomycotina</taxon>
        <taxon>Dimargaritomycetes</taxon>
        <taxon>Dimargaritales</taxon>
        <taxon>Dimargaritaceae</taxon>
        <taxon>Tieghemiomyces</taxon>
    </lineage>
</organism>
<evidence type="ECO:0000313" key="7">
    <source>
        <dbReference type="Proteomes" id="UP001150569"/>
    </source>
</evidence>
<name>A0A9W7ZVP2_9FUNG</name>
<dbReference type="EMBL" id="JANBPT010000745">
    <property type="protein sequence ID" value="KAJ1913526.1"/>
    <property type="molecule type" value="Genomic_DNA"/>
</dbReference>
<evidence type="ECO:0000256" key="3">
    <source>
        <dbReference type="ARBA" id="ARBA00023274"/>
    </source>
</evidence>
<dbReference type="GO" id="GO:0003735">
    <property type="term" value="F:structural constituent of ribosome"/>
    <property type="evidence" value="ECO:0007669"/>
    <property type="project" value="InterPro"/>
</dbReference>
<accession>A0A9W7ZVP2</accession>
<sequence length="180" mass="20328">MLSLRRLAFLGRKIPRASLEGLYGGKGIVFGDKVAKEWESKTRRMWKPNVQWGHLYSRLLGETLRIRVTAHLLRTVDKHGGLDNYLLRTRNDKIASTFGVTLKERLTDILKERNLTPLEYLKQQETGTARIHYEVSAQEAEPTEAVDPASAEPAPAPVDVPLQAPDNPFARDLEASQRKS</sequence>